<feature type="non-terminal residue" evidence="1">
    <location>
        <position position="120"/>
    </location>
</feature>
<comment type="caution">
    <text evidence="1">The sequence shown here is derived from an EMBL/GenBank/DDBJ whole genome shotgun (WGS) entry which is preliminary data.</text>
</comment>
<organism evidence="1 2">
    <name type="scientific">Coemansia aciculifera</name>
    <dbReference type="NCBI Taxonomy" id="417176"/>
    <lineage>
        <taxon>Eukaryota</taxon>
        <taxon>Fungi</taxon>
        <taxon>Fungi incertae sedis</taxon>
        <taxon>Zoopagomycota</taxon>
        <taxon>Kickxellomycotina</taxon>
        <taxon>Kickxellomycetes</taxon>
        <taxon>Kickxellales</taxon>
        <taxon>Kickxellaceae</taxon>
        <taxon>Coemansia</taxon>
    </lineage>
</organism>
<reference evidence="1" key="1">
    <citation type="submission" date="2022-07" db="EMBL/GenBank/DDBJ databases">
        <title>Phylogenomic reconstructions and comparative analyses of Kickxellomycotina fungi.</title>
        <authorList>
            <person name="Reynolds N.K."/>
            <person name="Stajich J.E."/>
            <person name="Barry K."/>
            <person name="Grigoriev I.V."/>
            <person name="Crous P."/>
            <person name="Smith M.E."/>
        </authorList>
    </citation>
    <scope>NUCLEOTIDE SEQUENCE</scope>
    <source>
        <strain evidence="1">CBS 190363</strain>
    </source>
</reference>
<evidence type="ECO:0000313" key="2">
    <source>
        <dbReference type="Proteomes" id="UP001139981"/>
    </source>
</evidence>
<gene>
    <name evidence="1" type="primary">ibp1</name>
    <name evidence="1" type="ORF">IWW38_006428</name>
</gene>
<protein>
    <submittedName>
        <fullName evidence="1">Cdc25 phosphatase Ibp1</fullName>
        <ecNumber evidence="1">3.1.3.48</ecNumber>
    </submittedName>
</protein>
<dbReference type="EMBL" id="JANBVB010003656">
    <property type="protein sequence ID" value="KAJ2878015.1"/>
    <property type="molecule type" value="Genomic_DNA"/>
</dbReference>
<evidence type="ECO:0000313" key="1">
    <source>
        <dbReference type="EMBL" id="KAJ2878015.1"/>
    </source>
</evidence>
<keyword evidence="1" id="KW-0378">Hydrolase</keyword>
<name>A0ACC1LTS2_9FUNG</name>
<sequence length="120" mass="13417">MSSSLAFINAKELATRVRDQKQVSGRDYIVIDVRDVDFVGGHIPGAENVPAHTLFERMDELINRYQRVPLVVFHCAMSQVRGPKSARSYLRAVNARLETAPQDSPLHKQQVVVLTGGFNN</sequence>
<keyword evidence="2" id="KW-1185">Reference proteome</keyword>
<dbReference type="EC" id="3.1.3.48" evidence="1"/>
<accession>A0ACC1LTS2</accession>
<proteinExistence type="predicted"/>
<dbReference type="Proteomes" id="UP001139981">
    <property type="component" value="Unassembled WGS sequence"/>
</dbReference>